<dbReference type="AlphaFoldDB" id="A0A7Y7U6J8"/>
<reference evidence="1 2" key="1">
    <citation type="submission" date="2020-05" db="EMBL/GenBank/DDBJ databases">
        <title>Hymenobacter terrestris sp. nov. and Hymenobacter lapidiphilus sp. nov., isolated from regoliths in Antarctica.</title>
        <authorList>
            <person name="Sedlacek I."/>
            <person name="Pantucek R."/>
            <person name="Zeman M."/>
            <person name="Holochova P."/>
            <person name="Kralova S."/>
            <person name="Stankova E."/>
            <person name="Sedo O."/>
            <person name="Micenkova L."/>
            <person name="Svec P."/>
            <person name="Gupta V."/>
            <person name="Sood U."/>
            <person name="Korpole U.S."/>
            <person name="Lal R."/>
        </authorList>
    </citation>
    <scope>NUCLEOTIDE SEQUENCE [LARGE SCALE GENOMIC DNA]</scope>
    <source>
        <strain evidence="1 2">P5342</strain>
    </source>
</reference>
<comment type="caution">
    <text evidence="1">The sequence shown here is derived from an EMBL/GenBank/DDBJ whole genome shotgun (WGS) entry which is preliminary data.</text>
</comment>
<gene>
    <name evidence="1" type="ORF">HW554_16905</name>
</gene>
<dbReference type="RefSeq" id="WP_176909756.1">
    <property type="nucleotide sequence ID" value="NZ_JABKAU010000040.1"/>
</dbReference>
<sequence length="97" mass="11570">MTFLSDSPITPYLCPAMKYAEFKALNMFRQQEYLAGHGRLLAERREDSFRLQLFAVADFYAEQWCEYDNEHLLFIHLFRHPAGLRDYLPAIRLPRDL</sequence>
<name>A0A7Y7U6J8_9BACT</name>
<accession>A0A7Y7U6J8</accession>
<dbReference type="EMBL" id="JABKAU010000040">
    <property type="protein sequence ID" value="NVO32896.1"/>
    <property type="molecule type" value="Genomic_DNA"/>
</dbReference>
<evidence type="ECO:0000313" key="2">
    <source>
        <dbReference type="Proteomes" id="UP000565521"/>
    </source>
</evidence>
<proteinExistence type="predicted"/>
<protein>
    <submittedName>
        <fullName evidence="1">Uncharacterized protein</fullName>
    </submittedName>
</protein>
<organism evidence="1 2">
    <name type="scientific">Hymenobacter lapidiphilus</name>
    <dbReference type="NCBI Taxonomy" id="2608003"/>
    <lineage>
        <taxon>Bacteria</taxon>
        <taxon>Pseudomonadati</taxon>
        <taxon>Bacteroidota</taxon>
        <taxon>Cytophagia</taxon>
        <taxon>Cytophagales</taxon>
        <taxon>Hymenobacteraceae</taxon>
        <taxon>Hymenobacter</taxon>
    </lineage>
</organism>
<evidence type="ECO:0000313" key="1">
    <source>
        <dbReference type="EMBL" id="NVO32896.1"/>
    </source>
</evidence>
<keyword evidence="2" id="KW-1185">Reference proteome</keyword>
<dbReference type="Proteomes" id="UP000565521">
    <property type="component" value="Unassembled WGS sequence"/>
</dbReference>